<sequence length="182" mass="20395">MDHPPNPVGLAVNLDDMFDGAVVAPTYRRLTQYQILISWNASPDDEENENGILDVPLDDLQPSNLLLALHFSSTILDFDSGFLLPDNVDGAVYVYGVHRTNKAGTHGNPCCHCKGIAFTGRCCNGGREKRWDAYVPIYENKEELDENYVALRIHHEFDVPHKMHIVTEITLVVLTSIQDSVF</sequence>
<accession>A0A067P5I5</accession>
<proteinExistence type="predicted"/>
<evidence type="ECO:0000313" key="2">
    <source>
        <dbReference type="Proteomes" id="UP000027265"/>
    </source>
</evidence>
<dbReference type="HOGENOM" id="CLU_101446_0_0_1"/>
<keyword evidence="2" id="KW-1185">Reference proteome</keyword>
<protein>
    <submittedName>
        <fullName evidence="1">Uncharacterized protein</fullName>
    </submittedName>
</protein>
<dbReference type="AlphaFoldDB" id="A0A067P5I5"/>
<gene>
    <name evidence="1" type="ORF">JAAARDRAFT_201139</name>
</gene>
<dbReference type="InParanoid" id="A0A067P5I5"/>
<dbReference type="Proteomes" id="UP000027265">
    <property type="component" value="Unassembled WGS sequence"/>
</dbReference>
<evidence type="ECO:0000313" key="1">
    <source>
        <dbReference type="EMBL" id="KDQ49100.1"/>
    </source>
</evidence>
<dbReference type="EMBL" id="KL197809">
    <property type="protein sequence ID" value="KDQ49100.1"/>
    <property type="molecule type" value="Genomic_DNA"/>
</dbReference>
<name>A0A067P5I5_9AGAM</name>
<organism evidence="1 2">
    <name type="scientific">Jaapia argillacea MUCL 33604</name>
    <dbReference type="NCBI Taxonomy" id="933084"/>
    <lineage>
        <taxon>Eukaryota</taxon>
        <taxon>Fungi</taxon>
        <taxon>Dikarya</taxon>
        <taxon>Basidiomycota</taxon>
        <taxon>Agaricomycotina</taxon>
        <taxon>Agaricomycetes</taxon>
        <taxon>Agaricomycetidae</taxon>
        <taxon>Jaapiales</taxon>
        <taxon>Jaapiaceae</taxon>
        <taxon>Jaapia</taxon>
    </lineage>
</organism>
<reference evidence="2" key="1">
    <citation type="journal article" date="2014" name="Proc. Natl. Acad. Sci. U.S.A.">
        <title>Extensive sampling of basidiomycete genomes demonstrates inadequacy of the white-rot/brown-rot paradigm for wood decay fungi.</title>
        <authorList>
            <person name="Riley R."/>
            <person name="Salamov A.A."/>
            <person name="Brown D.W."/>
            <person name="Nagy L.G."/>
            <person name="Floudas D."/>
            <person name="Held B.W."/>
            <person name="Levasseur A."/>
            <person name="Lombard V."/>
            <person name="Morin E."/>
            <person name="Otillar R."/>
            <person name="Lindquist E.A."/>
            <person name="Sun H."/>
            <person name="LaButti K.M."/>
            <person name="Schmutz J."/>
            <person name="Jabbour D."/>
            <person name="Luo H."/>
            <person name="Baker S.E."/>
            <person name="Pisabarro A.G."/>
            <person name="Walton J.D."/>
            <person name="Blanchette R.A."/>
            <person name="Henrissat B."/>
            <person name="Martin F."/>
            <person name="Cullen D."/>
            <person name="Hibbett D.S."/>
            <person name="Grigoriev I.V."/>
        </authorList>
    </citation>
    <scope>NUCLEOTIDE SEQUENCE [LARGE SCALE GENOMIC DNA]</scope>
    <source>
        <strain evidence="2">MUCL 33604</strain>
    </source>
</reference>